<evidence type="ECO:0000313" key="1">
    <source>
        <dbReference type="EMBL" id="CAH9075245.1"/>
    </source>
</evidence>
<protein>
    <submittedName>
        <fullName evidence="1">Uncharacterized protein</fullName>
    </submittedName>
</protein>
<sequence>MVHDSENGMASEERDKVFNRSGIFCSPTRVEKFNDMFCSKIFFEIFGAEKMGEGSYLVDDLLAAFDFFRKTEFRLWLDSGRATRPVDRTGPLLCGTGTGPVLGSVSGSGLGPGVGRVRARVSILVNRPSRVGPGPGPN</sequence>
<name>A0A9P0YU37_CUSEU</name>
<accession>A0A9P0YU37</accession>
<reference evidence="1" key="1">
    <citation type="submission" date="2022-07" db="EMBL/GenBank/DDBJ databases">
        <authorList>
            <person name="Macas J."/>
            <person name="Novak P."/>
            <person name="Neumann P."/>
        </authorList>
    </citation>
    <scope>NUCLEOTIDE SEQUENCE</scope>
</reference>
<dbReference type="AlphaFoldDB" id="A0A9P0YU37"/>
<keyword evidence="2" id="KW-1185">Reference proteome</keyword>
<organism evidence="1 2">
    <name type="scientific">Cuscuta europaea</name>
    <name type="common">European dodder</name>
    <dbReference type="NCBI Taxonomy" id="41803"/>
    <lineage>
        <taxon>Eukaryota</taxon>
        <taxon>Viridiplantae</taxon>
        <taxon>Streptophyta</taxon>
        <taxon>Embryophyta</taxon>
        <taxon>Tracheophyta</taxon>
        <taxon>Spermatophyta</taxon>
        <taxon>Magnoliopsida</taxon>
        <taxon>eudicotyledons</taxon>
        <taxon>Gunneridae</taxon>
        <taxon>Pentapetalae</taxon>
        <taxon>asterids</taxon>
        <taxon>lamiids</taxon>
        <taxon>Solanales</taxon>
        <taxon>Convolvulaceae</taxon>
        <taxon>Cuscuteae</taxon>
        <taxon>Cuscuta</taxon>
        <taxon>Cuscuta subgen. Cuscuta</taxon>
    </lineage>
</organism>
<proteinExistence type="predicted"/>
<dbReference type="Proteomes" id="UP001152484">
    <property type="component" value="Unassembled WGS sequence"/>
</dbReference>
<comment type="caution">
    <text evidence="1">The sequence shown here is derived from an EMBL/GenBank/DDBJ whole genome shotgun (WGS) entry which is preliminary data.</text>
</comment>
<evidence type="ECO:0000313" key="2">
    <source>
        <dbReference type="Proteomes" id="UP001152484"/>
    </source>
</evidence>
<dbReference type="EMBL" id="CAMAPE010000009">
    <property type="protein sequence ID" value="CAH9075245.1"/>
    <property type="molecule type" value="Genomic_DNA"/>
</dbReference>
<gene>
    <name evidence="1" type="ORF">CEURO_LOCUS5545</name>
</gene>